<evidence type="ECO:0000313" key="2">
    <source>
        <dbReference type="EMBL" id="OLY42689.1"/>
    </source>
</evidence>
<protein>
    <submittedName>
        <fullName evidence="2">Glutaredoxin 2</fullName>
    </submittedName>
</protein>
<dbReference type="NCBIfam" id="NF007702">
    <property type="entry name" value="PRK10387.1"/>
    <property type="match status" value="1"/>
</dbReference>
<dbReference type="EMBL" id="LXYT01000003">
    <property type="protein sequence ID" value="OLY42689.1"/>
    <property type="molecule type" value="Genomic_DNA"/>
</dbReference>
<dbReference type="InterPro" id="IPR050983">
    <property type="entry name" value="GST_Omega/HSP26"/>
</dbReference>
<gene>
    <name evidence="2" type="ORF">PEB0149_000950</name>
</gene>
<dbReference type="InterPro" id="IPR011901">
    <property type="entry name" value="Grx2"/>
</dbReference>
<comment type="caution">
    <text evidence="2">The sequence shown here is derived from an EMBL/GenBank/DDBJ whole genome shotgun (WGS) entry which is preliminary data.</text>
</comment>
<reference evidence="2 3" key="1">
    <citation type="submission" date="2016-12" db="EMBL/GenBank/DDBJ databases">
        <title>Comparative genomics of Bartonella apis.</title>
        <authorList>
            <person name="Engel P."/>
        </authorList>
    </citation>
    <scope>NUCLEOTIDE SEQUENCE [LARGE SCALE GENOMIC DNA]</scope>
    <source>
        <strain evidence="2 3">PEB0149</strain>
    </source>
</reference>
<dbReference type="PANTHER" id="PTHR43968">
    <property type="match status" value="1"/>
</dbReference>
<dbReference type="Pfam" id="PF13417">
    <property type="entry name" value="GST_N_3"/>
    <property type="match status" value="1"/>
</dbReference>
<dbReference type="PANTHER" id="PTHR43968:SF6">
    <property type="entry name" value="GLUTATHIONE S-TRANSFERASE OMEGA"/>
    <property type="match status" value="1"/>
</dbReference>
<feature type="domain" description="GST N-terminal" evidence="1">
    <location>
        <begin position="1"/>
        <end position="77"/>
    </location>
</feature>
<keyword evidence="3" id="KW-1185">Reference proteome</keyword>
<proteinExistence type="predicted"/>
<dbReference type="GO" id="GO:0005829">
    <property type="term" value="C:cytosol"/>
    <property type="evidence" value="ECO:0007669"/>
    <property type="project" value="InterPro"/>
</dbReference>
<dbReference type="RefSeq" id="WP_075870537.1">
    <property type="nucleotide sequence ID" value="NZ_CAMKXQ010000003.1"/>
</dbReference>
<dbReference type="Proteomes" id="UP000187344">
    <property type="component" value="Unassembled WGS sequence"/>
</dbReference>
<accession>A0A1R0F6W1</accession>
<dbReference type="Gene3D" id="3.40.30.10">
    <property type="entry name" value="Glutaredoxin"/>
    <property type="match status" value="1"/>
</dbReference>
<dbReference type="NCBIfam" id="TIGR02182">
    <property type="entry name" value="GRXB"/>
    <property type="match status" value="1"/>
</dbReference>
<dbReference type="SUPFAM" id="SSF52833">
    <property type="entry name" value="Thioredoxin-like"/>
    <property type="match status" value="1"/>
</dbReference>
<organism evidence="2 3">
    <name type="scientific">Bartonella apis</name>
    <dbReference type="NCBI Taxonomy" id="1686310"/>
    <lineage>
        <taxon>Bacteria</taxon>
        <taxon>Pseudomonadati</taxon>
        <taxon>Pseudomonadota</taxon>
        <taxon>Alphaproteobacteria</taxon>
        <taxon>Hyphomicrobiales</taxon>
        <taxon>Bartonellaceae</taxon>
        <taxon>Bartonella</taxon>
    </lineage>
</organism>
<dbReference type="InterPro" id="IPR036249">
    <property type="entry name" value="Thioredoxin-like_sf"/>
</dbReference>
<dbReference type="InterPro" id="IPR004045">
    <property type="entry name" value="Glutathione_S-Trfase_N"/>
</dbReference>
<sequence>MKLYYYDHCPFCTRAKMVAGYKRVPVEYVVLLNDDSDTCMRLVHKKQVPILEFDDGTAMVESLDIAHKFDEIGKKNQVISPASDHRKVVTDELSAISADINALLYPRNVKASLPEFATKSAIDYFQAKKEKSLGKSFDQAMSETADHKKKVEDKLVTLSFHPDNKNQRLSWDDVMIFPTLRNLTIVKDIKMPQIIEEYVKHISTLTGIELYYDRAL</sequence>
<evidence type="ECO:0000313" key="3">
    <source>
        <dbReference type="Proteomes" id="UP000187344"/>
    </source>
</evidence>
<dbReference type="InterPro" id="IPR007494">
    <property type="entry name" value="Glutaredoxin2_C"/>
</dbReference>
<name>A0A1R0F6W1_9HYPH</name>
<dbReference type="PROSITE" id="PS50404">
    <property type="entry name" value="GST_NTER"/>
    <property type="match status" value="1"/>
</dbReference>
<dbReference type="Gene3D" id="1.20.1050.10">
    <property type="match status" value="1"/>
</dbReference>
<dbReference type="Pfam" id="PF04399">
    <property type="entry name" value="Glutaredoxin2_C"/>
    <property type="match status" value="1"/>
</dbReference>
<dbReference type="InterPro" id="IPR036282">
    <property type="entry name" value="Glutathione-S-Trfase_C_sf"/>
</dbReference>
<evidence type="ECO:0000259" key="1">
    <source>
        <dbReference type="PROSITE" id="PS50404"/>
    </source>
</evidence>
<dbReference type="OrthoDB" id="5291571at2"/>
<dbReference type="SUPFAM" id="SSF47616">
    <property type="entry name" value="GST C-terminal domain-like"/>
    <property type="match status" value="1"/>
</dbReference>
<dbReference type="AlphaFoldDB" id="A0A1R0F6W1"/>